<accession>A0A8H6FZE3</accession>
<dbReference type="SMART" id="SM00443">
    <property type="entry name" value="G_patch"/>
    <property type="match status" value="1"/>
</dbReference>
<keyword evidence="5" id="KW-1185">Reference proteome</keyword>
<dbReference type="Pfam" id="PF07842">
    <property type="entry name" value="GCFC"/>
    <property type="match status" value="1"/>
</dbReference>
<feature type="region of interest" description="Disordered" evidence="2">
    <location>
        <begin position="1"/>
        <end position="46"/>
    </location>
</feature>
<feature type="region of interest" description="Disordered" evidence="2">
    <location>
        <begin position="80"/>
        <end position="147"/>
    </location>
</feature>
<feature type="compositionally biased region" description="Polar residues" evidence="2">
    <location>
        <begin position="28"/>
        <end position="41"/>
    </location>
</feature>
<comment type="similarity">
    <text evidence="1">Belongs to the TFP11/STIP family.</text>
</comment>
<dbReference type="OrthoDB" id="4822at2759"/>
<dbReference type="InterPro" id="IPR045211">
    <property type="entry name" value="TFP11/STIP/Ntr1"/>
</dbReference>
<dbReference type="Pfam" id="PF01585">
    <property type="entry name" value="G-patch"/>
    <property type="match status" value="1"/>
</dbReference>
<feature type="compositionally biased region" description="Basic and acidic residues" evidence="2">
    <location>
        <begin position="91"/>
        <end position="112"/>
    </location>
</feature>
<dbReference type="InterPro" id="IPR022783">
    <property type="entry name" value="GCFC_dom"/>
</dbReference>
<dbReference type="RefSeq" id="XP_037167043.1">
    <property type="nucleotide sequence ID" value="XM_037305850.1"/>
</dbReference>
<comment type="caution">
    <text evidence="4">The sequence shown here is derived from an EMBL/GenBank/DDBJ whole genome shotgun (WGS) entry which is preliminary data.</text>
</comment>
<dbReference type="EMBL" id="JACCJC010000012">
    <property type="protein sequence ID" value="KAF6237725.1"/>
    <property type="molecule type" value="Genomic_DNA"/>
</dbReference>
<dbReference type="InterPro" id="IPR000467">
    <property type="entry name" value="G_patch_dom"/>
</dbReference>
<dbReference type="GO" id="GO:0003676">
    <property type="term" value="F:nucleic acid binding"/>
    <property type="evidence" value="ECO:0007669"/>
    <property type="project" value="InterPro"/>
</dbReference>
<protein>
    <recommendedName>
        <fullName evidence="3">G-patch domain-containing protein</fullName>
    </recommendedName>
</protein>
<dbReference type="PANTHER" id="PTHR23329">
    <property type="entry name" value="TUFTELIN-INTERACTING PROTEIN 11-RELATED"/>
    <property type="match status" value="1"/>
</dbReference>
<feature type="domain" description="G-patch" evidence="3">
    <location>
        <begin position="47"/>
        <end position="93"/>
    </location>
</feature>
<proteinExistence type="inferred from homology"/>
<evidence type="ECO:0000313" key="4">
    <source>
        <dbReference type="EMBL" id="KAF6237725.1"/>
    </source>
</evidence>
<dbReference type="GO" id="GO:0071008">
    <property type="term" value="C:U2-type post-mRNA release spliceosomal complex"/>
    <property type="evidence" value="ECO:0007669"/>
    <property type="project" value="TreeGrafter"/>
</dbReference>
<sequence>MAHFSMNAADQGDESSDSDHRQKRRKTNPMSHSKPNGSINPGASPAANSFAAKMMAKMGYVEGQGLGATGRGRLAPIESQLRPQGAGLGAVKEKTKQAKEEEKREAAFRGEVVEESSEEEKKRRRKLKEKRASDGTNAVGIPRKAKPKYKTAADMEAAAEGLEVPNVLMSLIDATGQDTKLLTSTAGLMNSQTMVPSETESSKIARRARRDLEAFTDEWTALMERKIYFEAQEAHLTLEIEKDGEEGKSFRDMKDMIEAAEDLQRVNLDDDLDDTYRWEACTKKFESFQRSNIGQPSVLQELAVAALHPLFKHEMQKWEPLKLSREPKGGLPYLKRLQQVLIPQREFSTELALQHGDSYSIPQTKSTTHYETMIYSLWLPPMRSAITNDWDVYQDSDALIDLLKAWKPVLPPFIWANVIDQLVAKRLTGAVAAWKPRNAQKSHRNSSRPPHVWLFPWLQYLDEQHTDPKSSTGLLSEVKRKFKSVLSTWNLSTSLPVGIEEWRTVLQSELPSMLVRNLLPRLALHLSTDLIIDPSDQDLTPLEDVLRWAPFFPLETMAHLLIAEFFPKWHQTLYVWLTYEGVNYADVKNWYSWWKEQVLGKALSAGFNELSSIAGEWNKGLETMSQALDLLEKGMDVSTHLPAPSLDTSSELNQGTPPILTPTASKSSGPPPPPFTSSTTSHTFKAPQIDNPITFKDVVEEWCAENGLLLFPLREADLQTGLPLFRVTASASGRGGVVVYLKGDVVWVRGIATAGTEKRIFMPVGLDETLVAKAEAR</sequence>
<dbReference type="Proteomes" id="UP000578531">
    <property type="component" value="Unassembled WGS sequence"/>
</dbReference>
<organism evidence="4 5">
    <name type="scientific">Letharia columbiana</name>
    <dbReference type="NCBI Taxonomy" id="112416"/>
    <lineage>
        <taxon>Eukaryota</taxon>
        <taxon>Fungi</taxon>
        <taxon>Dikarya</taxon>
        <taxon>Ascomycota</taxon>
        <taxon>Pezizomycotina</taxon>
        <taxon>Lecanoromycetes</taxon>
        <taxon>OSLEUM clade</taxon>
        <taxon>Lecanoromycetidae</taxon>
        <taxon>Lecanorales</taxon>
        <taxon>Lecanorineae</taxon>
        <taxon>Parmeliaceae</taxon>
        <taxon>Letharia</taxon>
    </lineage>
</organism>
<evidence type="ECO:0000256" key="1">
    <source>
        <dbReference type="ARBA" id="ARBA00010900"/>
    </source>
</evidence>
<dbReference type="AlphaFoldDB" id="A0A8H6FZE3"/>
<dbReference type="PROSITE" id="PS50174">
    <property type="entry name" value="G_PATCH"/>
    <property type="match status" value="1"/>
</dbReference>
<evidence type="ECO:0000259" key="3">
    <source>
        <dbReference type="PROSITE" id="PS50174"/>
    </source>
</evidence>
<dbReference type="GO" id="GO:0000390">
    <property type="term" value="P:spliceosomal complex disassembly"/>
    <property type="evidence" value="ECO:0007669"/>
    <property type="project" value="InterPro"/>
</dbReference>
<gene>
    <name evidence="4" type="ORF">HO173_003926</name>
</gene>
<dbReference type="PANTHER" id="PTHR23329:SF1">
    <property type="entry name" value="TUFTELIN-INTERACTING PROTEIN 11"/>
    <property type="match status" value="1"/>
</dbReference>
<evidence type="ECO:0000313" key="5">
    <source>
        <dbReference type="Proteomes" id="UP000578531"/>
    </source>
</evidence>
<name>A0A8H6FZE3_9LECA</name>
<feature type="compositionally biased region" description="Polar residues" evidence="2">
    <location>
        <begin position="646"/>
        <end position="656"/>
    </location>
</feature>
<dbReference type="GeneID" id="59285591"/>
<evidence type="ECO:0000256" key="2">
    <source>
        <dbReference type="SAM" id="MobiDB-lite"/>
    </source>
</evidence>
<reference evidence="4 5" key="1">
    <citation type="journal article" date="2020" name="Genomics">
        <title>Complete, high-quality genomes from long-read metagenomic sequencing of two wolf lichen thalli reveals enigmatic genome architecture.</title>
        <authorList>
            <person name="McKenzie S.K."/>
            <person name="Walston R.F."/>
            <person name="Allen J.L."/>
        </authorList>
    </citation>
    <scope>NUCLEOTIDE SEQUENCE [LARGE SCALE GENOMIC DNA]</scope>
    <source>
        <strain evidence="4">WasteWater2</strain>
    </source>
</reference>
<feature type="region of interest" description="Disordered" evidence="2">
    <location>
        <begin position="642"/>
        <end position="686"/>
    </location>
</feature>